<proteinExistence type="predicted"/>
<feature type="compositionally biased region" description="Polar residues" evidence="2">
    <location>
        <begin position="371"/>
        <end position="381"/>
    </location>
</feature>
<name>A0A8E5HVK9_USTVR</name>
<dbReference type="AlphaFoldDB" id="A0A8E5HVK9"/>
<dbReference type="EMBL" id="CP072757">
    <property type="protein sequence ID" value="QUC22333.1"/>
    <property type="molecule type" value="Genomic_DNA"/>
</dbReference>
<gene>
    <name evidence="3" type="ORF">UV8b_06574</name>
</gene>
<evidence type="ECO:0000313" key="4">
    <source>
        <dbReference type="Proteomes" id="UP000027002"/>
    </source>
</evidence>
<organism evidence="3 4">
    <name type="scientific">Ustilaginoidea virens</name>
    <name type="common">Rice false smut fungus</name>
    <name type="synonym">Villosiclava virens</name>
    <dbReference type="NCBI Taxonomy" id="1159556"/>
    <lineage>
        <taxon>Eukaryota</taxon>
        <taxon>Fungi</taxon>
        <taxon>Dikarya</taxon>
        <taxon>Ascomycota</taxon>
        <taxon>Pezizomycotina</taxon>
        <taxon>Sordariomycetes</taxon>
        <taxon>Hypocreomycetidae</taxon>
        <taxon>Hypocreales</taxon>
        <taxon>Clavicipitaceae</taxon>
        <taxon>Ustilaginoidea</taxon>
    </lineage>
</organism>
<feature type="region of interest" description="Disordered" evidence="2">
    <location>
        <begin position="341"/>
        <end position="396"/>
    </location>
</feature>
<accession>A0A8E5HVK9</accession>
<dbReference type="KEGG" id="uvi:66067351"/>
<feature type="compositionally biased region" description="Polar residues" evidence="2">
    <location>
        <begin position="1"/>
        <end position="25"/>
    </location>
</feature>
<feature type="compositionally biased region" description="Polar residues" evidence="2">
    <location>
        <begin position="32"/>
        <end position="41"/>
    </location>
</feature>
<feature type="compositionally biased region" description="Polar residues" evidence="2">
    <location>
        <begin position="48"/>
        <end position="65"/>
    </location>
</feature>
<evidence type="ECO:0000256" key="1">
    <source>
        <dbReference type="SAM" id="Coils"/>
    </source>
</evidence>
<dbReference type="RefSeq" id="XP_043000006.1">
    <property type="nucleotide sequence ID" value="XM_043144071.1"/>
</dbReference>
<dbReference type="Proteomes" id="UP000027002">
    <property type="component" value="Chromosome 5"/>
</dbReference>
<evidence type="ECO:0000313" key="3">
    <source>
        <dbReference type="EMBL" id="QUC22333.1"/>
    </source>
</evidence>
<feature type="compositionally biased region" description="Low complexity" evidence="2">
    <location>
        <begin position="341"/>
        <end position="352"/>
    </location>
</feature>
<reference evidence="3" key="1">
    <citation type="submission" date="2020-03" db="EMBL/GenBank/DDBJ databases">
        <title>A mixture of massive structural variations and highly conserved coding sequences in Ustilaginoidea virens genome.</title>
        <authorList>
            <person name="Zhang K."/>
            <person name="Zhao Z."/>
            <person name="Zhang Z."/>
            <person name="Li Y."/>
            <person name="Hsiang T."/>
            <person name="Sun W."/>
        </authorList>
    </citation>
    <scope>NUCLEOTIDE SEQUENCE</scope>
    <source>
        <strain evidence="3">UV-8b</strain>
    </source>
</reference>
<protein>
    <submittedName>
        <fullName evidence="3">Uncharacterized protein</fullName>
    </submittedName>
</protein>
<feature type="region of interest" description="Disordered" evidence="2">
    <location>
        <begin position="1"/>
        <end position="193"/>
    </location>
</feature>
<evidence type="ECO:0000256" key="2">
    <source>
        <dbReference type="SAM" id="MobiDB-lite"/>
    </source>
</evidence>
<feature type="coiled-coil region" evidence="1">
    <location>
        <begin position="487"/>
        <end position="514"/>
    </location>
</feature>
<feature type="coiled-coil region" evidence="1">
    <location>
        <begin position="261"/>
        <end position="340"/>
    </location>
</feature>
<keyword evidence="1" id="KW-0175">Coiled coil</keyword>
<keyword evidence="4" id="KW-1185">Reference proteome</keyword>
<dbReference type="GeneID" id="66067351"/>
<dbReference type="OrthoDB" id="5377009at2759"/>
<sequence length="520" mass="56397">MSSPSPANEQASPCETSAQGKNASCQGLGISIRSNRGSEPSFNEKRTGLTQFSQTALPATTSGSPLNRPEPHSPVKQHSPLGKSAVPGQSADSDDQDESFSSRTAAWCTPDALRKRQGRMSLTGDKIIEERSGYAQERPGTWYARHNSAGPDRHTESQHLAPDATPSKPRPSSLVTVTPAPAASNAGRPNVKSPASIPRFSFFNMKVLKGFATGPVSPVKDDELVNLDIYSALFPKGPPKDGEPFSPAAFKNLEMSAVGLLRRFQSEYQDKAAACQELRAERDAQQDERLENETRIAHLKLQLEDMAQRAAKTEATMRGLMEELKREKKLKREVKMARANGVITSSGTSSISEDLCAEDDQREKQRRRRSGGTTKSDSASGDTDDESVDELSLFSRPRSPTLAVSINCSDPIEGSTREGATNTHPFPQISKCAVTLEPPRVARQSEPPMSAFQKLVRGISGETAYLRAGHGCESCQGQDASIAWDTASLLRDENRGLKRRVGELETAVEEALDAVMGFNL</sequence>